<evidence type="ECO:0000313" key="2">
    <source>
        <dbReference type="EMBL" id="SUM33625.1"/>
    </source>
</evidence>
<feature type="region of interest" description="Disordered" evidence="1">
    <location>
        <begin position="1"/>
        <end position="125"/>
    </location>
</feature>
<evidence type="ECO:0000256" key="1">
    <source>
        <dbReference type="SAM" id="MobiDB-lite"/>
    </source>
</evidence>
<feature type="compositionally biased region" description="Basic residues" evidence="1">
    <location>
        <begin position="29"/>
        <end position="38"/>
    </location>
</feature>
<dbReference type="Proteomes" id="UP000255277">
    <property type="component" value="Unassembled WGS sequence"/>
</dbReference>
<accession>A0A380FI27</accession>
<sequence>MQKAHTTNDEVNSNVAHQHSSYEETSREKKQHHGKRMRIQTDVLRANTHSKANHQAPKYHQSEFKASEVPSAIFGTKKPRPLQNGVIPPTSNDTDESDSKIDKVNTEQSTQHRSTTSSTSKDTQQTVFFIMINI</sequence>
<feature type="compositionally biased region" description="Low complexity" evidence="1">
    <location>
        <begin position="106"/>
        <end position="120"/>
    </location>
</feature>
<organism evidence="2 3">
    <name type="scientific">Staphylococcus gallinarum</name>
    <dbReference type="NCBI Taxonomy" id="1293"/>
    <lineage>
        <taxon>Bacteria</taxon>
        <taxon>Bacillati</taxon>
        <taxon>Bacillota</taxon>
        <taxon>Bacilli</taxon>
        <taxon>Bacillales</taxon>
        <taxon>Staphylococcaceae</taxon>
        <taxon>Staphylococcus</taxon>
    </lineage>
</organism>
<dbReference type="AlphaFoldDB" id="A0A380FI27"/>
<gene>
    <name evidence="2" type="ORF">NCTC12195_03091</name>
</gene>
<reference evidence="2 3" key="1">
    <citation type="submission" date="2018-06" db="EMBL/GenBank/DDBJ databases">
        <authorList>
            <consortium name="Pathogen Informatics"/>
            <person name="Doyle S."/>
        </authorList>
    </citation>
    <scope>NUCLEOTIDE SEQUENCE [LARGE SCALE GENOMIC DNA]</scope>
    <source>
        <strain evidence="2 3">NCTC12195</strain>
    </source>
</reference>
<proteinExistence type="predicted"/>
<feature type="compositionally biased region" description="Polar residues" evidence="1">
    <location>
        <begin position="9"/>
        <end position="19"/>
    </location>
</feature>
<protein>
    <submittedName>
        <fullName evidence="2">DNA translocase FtsK</fullName>
    </submittedName>
</protein>
<evidence type="ECO:0000313" key="3">
    <source>
        <dbReference type="Proteomes" id="UP000255277"/>
    </source>
</evidence>
<name>A0A380FI27_STAGA</name>
<dbReference type="EMBL" id="UHDK01000001">
    <property type="protein sequence ID" value="SUM33625.1"/>
    <property type="molecule type" value="Genomic_DNA"/>
</dbReference>